<dbReference type="EMBL" id="LT629710">
    <property type="protein sequence ID" value="SDO62676.1"/>
    <property type="molecule type" value="Genomic_DNA"/>
</dbReference>
<dbReference type="InterPro" id="IPR017871">
    <property type="entry name" value="ABC_transporter-like_CS"/>
</dbReference>
<evidence type="ECO:0000256" key="8">
    <source>
        <dbReference type="ARBA" id="ARBA00022989"/>
    </source>
</evidence>
<dbReference type="Gene3D" id="1.20.1560.10">
    <property type="entry name" value="ABC transporter type 1, transmembrane domain"/>
    <property type="match status" value="1"/>
</dbReference>
<dbReference type="InterPro" id="IPR003439">
    <property type="entry name" value="ABC_transporter-like_ATP-bd"/>
</dbReference>
<feature type="domain" description="ABC transporter" evidence="13">
    <location>
        <begin position="366"/>
        <end position="601"/>
    </location>
</feature>
<feature type="region of interest" description="Disordered" evidence="11">
    <location>
        <begin position="1"/>
        <end position="27"/>
    </location>
</feature>
<dbReference type="Gene3D" id="3.40.50.300">
    <property type="entry name" value="P-loop containing nucleotide triphosphate hydrolases"/>
    <property type="match status" value="1"/>
</dbReference>
<dbReference type="GO" id="GO:0005886">
    <property type="term" value="C:plasma membrane"/>
    <property type="evidence" value="ECO:0007669"/>
    <property type="project" value="UniProtKB-SubCell"/>
</dbReference>
<dbReference type="PROSITE" id="PS50929">
    <property type="entry name" value="ABC_TM1F"/>
    <property type="match status" value="1"/>
</dbReference>
<gene>
    <name evidence="15" type="ORF">SAMN04515671_1525</name>
</gene>
<keyword evidence="4" id="KW-0997">Cell inner membrane</keyword>
<accession>A0A1H0L3R1</accession>
<dbReference type="PROSITE" id="PS00211">
    <property type="entry name" value="ABC_TRANSPORTER_1"/>
    <property type="match status" value="1"/>
</dbReference>
<dbReference type="PROSITE" id="PS50893">
    <property type="entry name" value="ABC_TRANSPORTER_2"/>
    <property type="match status" value="1"/>
</dbReference>
<evidence type="ECO:0000313" key="15">
    <source>
        <dbReference type="EMBL" id="SDO62676.1"/>
    </source>
</evidence>
<evidence type="ECO:0000256" key="4">
    <source>
        <dbReference type="ARBA" id="ARBA00022519"/>
    </source>
</evidence>
<dbReference type="GO" id="GO:0005524">
    <property type="term" value="F:ATP binding"/>
    <property type="evidence" value="ECO:0007669"/>
    <property type="project" value="UniProtKB-KW"/>
</dbReference>
<reference evidence="15 16" key="1">
    <citation type="submission" date="2016-10" db="EMBL/GenBank/DDBJ databases">
        <authorList>
            <person name="de Groot N.N."/>
        </authorList>
    </citation>
    <scope>NUCLEOTIDE SEQUENCE [LARGE SCALE GENOMIC DNA]</scope>
    <source>
        <strain evidence="16">P4-7,KCTC 19426,CECT 7604</strain>
    </source>
</reference>
<organism evidence="15 16">
    <name type="scientific">Nakamurella panacisegetis</name>
    <dbReference type="NCBI Taxonomy" id="1090615"/>
    <lineage>
        <taxon>Bacteria</taxon>
        <taxon>Bacillati</taxon>
        <taxon>Actinomycetota</taxon>
        <taxon>Actinomycetes</taxon>
        <taxon>Nakamurellales</taxon>
        <taxon>Nakamurellaceae</taxon>
        <taxon>Nakamurella</taxon>
    </lineage>
</organism>
<dbReference type="InterPro" id="IPR011527">
    <property type="entry name" value="ABC1_TM_dom"/>
</dbReference>
<evidence type="ECO:0000256" key="3">
    <source>
        <dbReference type="ARBA" id="ARBA00022475"/>
    </source>
</evidence>
<dbReference type="SUPFAM" id="SSF90123">
    <property type="entry name" value="ABC transporter transmembrane region"/>
    <property type="match status" value="1"/>
</dbReference>
<dbReference type="STRING" id="1090615.SAMN04515671_1525"/>
<name>A0A1H0L3R1_9ACTN</name>
<evidence type="ECO:0000256" key="6">
    <source>
        <dbReference type="ARBA" id="ARBA00022741"/>
    </source>
</evidence>
<evidence type="ECO:0000256" key="1">
    <source>
        <dbReference type="ARBA" id="ARBA00004429"/>
    </source>
</evidence>
<evidence type="ECO:0000259" key="13">
    <source>
        <dbReference type="PROSITE" id="PS50893"/>
    </source>
</evidence>
<evidence type="ECO:0000256" key="10">
    <source>
        <dbReference type="ARBA" id="ARBA00023455"/>
    </source>
</evidence>
<keyword evidence="7 15" id="KW-0067">ATP-binding</keyword>
<evidence type="ECO:0000256" key="12">
    <source>
        <dbReference type="SAM" id="Phobius"/>
    </source>
</evidence>
<feature type="transmembrane region" description="Helical" evidence="12">
    <location>
        <begin position="273"/>
        <end position="294"/>
    </location>
</feature>
<dbReference type="Pfam" id="PF00664">
    <property type="entry name" value="ABC_membrane"/>
    <property type="match status" value="1"/>
</dbReference>
<protein>
    <submittedName>
        <fullName evidence="15">ATP-binding cassette, subfamily B</fullName>
    </submittedName>
</protein>
<keyword evidence="5 12" id="KW-0812">Transmembrane</keyword>
<dbReference type="InterPro" id="IPR039421">
    <property type="entry name" value="Type_1_exporter"/>
</dbReference>
<sequence>MTTATRDTPTKAHINHASDDRPAPSAQPGDIRRIFRLFGEHKGRLALVGLLIVASSLISLASPFLLRNILDVTLPGRDTRGTVVLAIGMIVVAVSTTVLSVVQSRQSTLVGQGVMHRLRTAVYTHLQKLSLGFYTRTRTGEVQSRIANDIGGMQAAVTNTATTIVSSGTTVVATFVAMFALNWKLTLVSLVLVPLFVWISRRVGGMRRRIATNRQERMADMSSMVAESLSVSGILLTKTMGRTEELTRRFSTASEELADLEVRSAMTGRWRQSSIGIIIAILPAAIYLAAAFTVSGTTGAVSIGTLVAFTTLQGQLFRPMMQLLSTGVDVQTSLAMFRRVFDYLDLPVDVAEPDRPTRMANPKGALSFEHITFTYPGAATTTLDDVDLRIEPGQHVAVVGATGSGKTSLGYLGARLYEPDQGTVTLDGVPLGELTQVDLAGAIGIVSQETYLLHATIAENLRFAKPDASQPELEAAARAAQIHDLIAGLPEGYETVVGERGYRFSGGEKQRLAIARIILRNPQVLILDEATSALDTRTEAKVTDAIARLSRHRTTLTIAHRLSTVRDADVIVVMDHGRIVERGRHDELLARDGAYASLLARDAVLV</sequence>
<evidence type="ECO:0000256" key="11">
    <source>
        <dbReference type="SAM" id="MobiDB-lite"/>
    </source>
</evidence>
<feature type="transmembrane region" description="Helical" evidence="12">
    <location>
        <begin position="82"/>
        <end position="102"/>
    </location>
</feature>
<comment type="similarity">
    <text evidence="10">Belongs to the ABC transporter superfamily. Siderophore-Fe(3+) uptake transporter (SIUT) (TC 3.A.1.21) family.</text>
</comment>
<feature type="domain" description="ABC transmembrane type-1" evidence="14">
    <location>
        <begin position="46"/>
        <end position="332"/>
    </location>
</feature>
<dbReference type="GO" id="GO:0016887">
    <property type="term" value="F:ATP hydrolysis activity"/>
    <property type="evidence" value="ECO:0007669"/>
    <property type="project" value="InterPro"/>
</dbReference>
<dbReference type="PANTHER" id="PTHR43394">
    <property type="entry name" value="ATP-DEPENDENT PERMEASE MDL1, MITOCHONDRIAL"/>
    <property type="match status" value="1"/>
</dbReference>
<evidence type="ECO:0000256" key="9">
    <source>
        <dbReference type="ARBA" id="ARBA00023136"/>
    </source>
</evidence>
<comment type="subcellular location">
    <subcellularLocation>
        <location evidence="1">Cell inner membrane</location>
        <topology evidence="1">Multi-pass membrane protein</topology>
    </subcellularLocation>
</comment>
<dbReference type="SMART" id="SM00382">
    <property type="entry name" value="AAA"/>
    <property type="match status" value="1"/>
</dbReference>
<keyword evidence="6" id="KW-0547">Nucleotide-binding</keyword>
<dbReference type="RefSeq" id="WP_269457495.1">
    <property type="nucleotide sequence ID" value="NZ_LT629710.1"/>
</dbReference>
<keyword evidence="9 12" id="KW-0472">Membrane</keyword>
<proteinExistence type="inferred from homology"/>
<dbReference type="GO" id="GO:0015421">
    <property type="term" value="F:ABC-type oligopeptide transporter activity"/>
    <property type="evidence" value="ECO:0007669"/>
    <property type="project" value="TreeGrafter"/>
</dbReference>
<dbReference type="Pfam" id="PF00005">
    <property type="entry name" value="ABC_tran"/>
    <property type="match status" value="1"/>
</dbReference>
<dbReference type="PANTHER" id="PTHR43394:SF1">
    <property type="entry name" value="ATP-BINDING CASSETTE SUB-FAMILY B MEMBER 10, MITOCHONDRIAL"/>
    <property type="match status" value="1"/>
</dbReference>
<keyword evidence="8 12" id="KW-1133">Transmembrane helix</keyword>
<keyword evidence="16" id="KW-1185">Reference proteome</keyword>
<dbReference type="AlphaFoldDB" id="A0A1H0L3R1"/>
<dbReference type="InterPro" id="IPR036640">
    <property type="entry name" value="ABC1_TM_sf"/>
</dbReference>
<evidence type="ECO:0000256" key="7">
    <source>
        <dbReference type="ARBA" id="ARBA00022840"/>
    </source>
</evidence>
<dbReference type="Proteomes" id="UP000198741">
    <property type="component" value="Chromosome I"/>
</dbReference>
<evidence type="ECO:0000259" key="14">
    <source>
        <dbReference type="PROSITE" id="PS50929"/>
    </source>
</evidence>
<feature type="transmembrane region" description="Helical" evidence="12">
    <location>
        <begin position="175"/>
        <end position="199"/>
    </location>
</feature>
<dbReference type="InterPro" id="IPR003593">
    <property type="entry name" value="AAA+_ATPase"/>
</dbReference>
<evidence type="ECO:0000256" key="2">
    <source>
        <dbReference type="ARBA" id="ARBA00022448"/>
    </source>
</evidence>
<keyword evidence="2" id="KW-0813">Transport</keyword>
<dbReference type="FunFam" id="3.40.50.300:FF:000221">
    <property type="entry name" value="Multidrug ABC transporter ATP-binding protein"/>
    <property type="match status" value="1"/>
</dbReference>
<dbReference type="SUPFAM" id="SSF52540">
    <property type="entry name" value="P-loop containing nucleoside triphosphate hydrolases"/>
    <property type="match status" value="1"/>
</dbReference>
<feature type="transmembrane region" description="Helical" evidence="12">
    <location>
        <begin position="45"/>
        <end position="70"/>
    </location>
</feature>
<evidence type="ECO:0000256" key="5">
    <source>
        <dbReference type="ARBA" id="ARBA00022692"/>
    </source>
</evidence>
<dbReference type="InterPro" id="IPR027417">
    <property type="entry name" value="P-loop_NTPase"/>
</dbReference>
<evidence type="ECO:0000313" key="16">
    <source>
        <dbReference type="Proteomes" id="UP000198741"/>
    </source>
</evidence>
<dbReference type="CDD" id="cd18550">
    <property type="entry name" value="ABC_6TM_exporter_like"/>
    <property type="match status" value="1"/>
</dbReference>
<keyword evidence="3" id="KW-1003">Cell membrane</keyword>